<protein>
    <submittedName>
        <fullName evidence="2">Uncharacterized protein</fullName>
    </submittedName>
</protein>
<keyword evidence="3" id="KW-1185">Reference proteome</keyword>
<feature type="compositionally biased region" description="Low complexity" evidence="1">
    <location>
        <begin position="169"/>
        <end position="184"/>
    </location>
</feature>
<sequence>MDRLSVFARLVRHFKSLAANVMIDLLQEDYLAKPLWFERLALQNMELQLAMRGLVHVPAANPGSQPPGGHAAPNEAPPTISTKRAAVQAPDPGPKRRRRGDNTGAGATSQEAIDLTSPRKVRPSAASVPVEEHAKTGTAEKENAIEANKGEIPGNITDGSKAAHPGENGQESGEQAAGSAAAESLVDKDTMDVDV</sequence>
<name>A0A6A6IBU4_9PLEO</name>
<feature type="compositionally biased region" description="Basic and acidic residues" evidence="1">
    <location>
        <begin position="130"/>
        <end position="144"/>
    </location>
</feature>
<dbReference type="AlphaFoldDB" id="A0A6A6IBU4"/>
<dbReference type="GeneID" id="54582706"/>
<feature type="region of interest" description="Disordered" evidence="1">
    <location>
        <begin position="83"/>
        <end position="195"/>
    </location>
</feature>
<organism evidence="2 3">
    <name type="scientific">Trematosphaeria pertusa</name>
    <dbReference type="NCBI Taxonomy" id="390896"/>
    <lineage>
        <taxon>Eukaryota</taxon>
        <taxon>Fungi</taxon>
        <taxon>Dikarya</taxon>
        <taxon>Ascomycota</taxon>
        <taxon>Pezizomycotina</taxon>
        <taxon>Dothideomycetes</taxon>
        <taxon>Pleosporomycetidae</taxon>
        <taxon>Pleosporales</taxon>
        <taxon>Massarineae</taxon>
        <taxon>Trematosphaeriaceae</taxon>
        <taxon>Trematosphaeria</taxon>
    </lineage>
</organism>
<accession>A0A6A6IBU4</accession>
<proteinExistence type="predicted"/>
<feature type="compositionally biased region" description="Basic and acidic residues" evidence="1">
    <location>
        <begin position="185"/>
        <end position="195"/>
    </location>
</feature>
<reference evidence="2" key="1">
    <citation type="journal article" date="2020" name="Stud. Mycol.">
        <title>101 Dothideomycetes genomes: a test case for predicting lifestyles and emergence of pathogens.</title>
        <authorList>
            <person name="Haridas S."/>
            <person name="Albert R."/>
            <person name="Binder M."/>
            <person name="Bloem J."/>
            <person name="Labutti K."/>
            <person name="Salamov A."/>
            <person name="Andreopoulos B."/>
            <person name="Baker S."/>
            <person name="Barry K."/>
            <person name="Bills G."/>
            <person name="Bluhm B."/>
            <person name="Cannon C."/>
            <person name="Castanera R."/>
            <person name="Culley D."/>
            <person name="Daum C."/>
            <person name="Ezra D."/>
            <person name="Gonzalez J."/>
            <person name="Henrissat B."/>
            <person name="Kuo A."/>
            <person name="Liang C."/>
            <person name="Lipzen A."/>
            <person name="Lutzoni F."/>
            <person name="Magnuson J."/>
            <person name="Mondo S."/>
            <person name="Nolan M."/>
            <person name="Ohm R."/>
            <person name="Pangilinan J."/>
            <person name="Park H.-J."/>
            <person name="Ramirez L."/>
            <person name="Alfaro M."/>
            <person name="Sun H."/>
            <person name="Tritt A."/>
            <person name="Yoshinaga Y."/>
            <person name="Zwiers L.-H."/>
            <person name="Turgeon B."/>
            <person name="Goodwin S."/>
            <person name="Spatafora J."/>
            <person name="Crous P."/>
            <person name="Grigoriev I."/>
        </authorList>
    </citation>
    <scope>NUCLEOTIDE SEQUENCE</scope>
    <source>
        <strain evidence="2">CBS 122368</strain>
    </source>
</reference>
<evidence type="ECO:0000313" key="3">
    <source>
        <dbReference type="Proteomes" id="UP000800094"/>
    </source>
</evidence>
<dbReference type="Proteomes" id="UP000800094">
    <property type="component" value="Unassembled WGS sequence"/>
</dbReference>
<evidence type="ECO:0000256" key="1">
    <source>
        <dbReference type="SAM" id="MobiDB-lite"/>
    </source>
</evidence>
<gene>
    <name evidence="2" type="ORF">BU26DRAFT_520793</name>
</gene>
<evidence type="ECO:0000313" key="2">
    <source>
        <dbReference type="EMBL" id="KAF2247719.1"/>
    </source>
</evidence>
<dbReference type="EMBL" id="ML987197">
    <property type="protein sequence ID" value="KAF2247719.1"/>
    <property type="molecule type" value="Genomic_DNA"/>
</dbReference>
<dbReference type="RefSeq" id="XP_033682723.1">
    <property type="nucleotide sequence ID" value="XM_033829376.1"/>
</dbReference>